<dbReference type="PRINTS" id="PR00111">
    <property type="entry name" value="ABHYDROLASE"/>
</dbReference>
<reference evidence="3" key="1">
    <citation type="submission" date="2020-01" db="EMBL/GenBank/DDBJ databases">
        <title>Genome sequence of Kobresia littledalei, the first chromosome-level genome in the family Cyperaceae.</title>
        <authorList>
            <person name="Qu G."/>
        </authorList>
    </citation>
    <scope>NUCLEOTIDE SEQUENCE</scope>
    <source>
        <strain evidence="3">C.B.Clarke</strain>
        <tissue evidence="3">Leaf</tissue>
    </source>
</reference>
<dbReference type="OrthoDB" id="2498029at2759"/>
<dbReference type="InterPro" id="IPR051044">
    <property type="entry name" value="MAG_DAG_Lipase"/>
</dbReference>
<dbReference type="PANTHER" id="PTHR11614">
    <property type="entry name" value="PHOSPHOLIPASE-RELATED"/>
    <property type="match status" value="1"/>
</dbReference>
<dbReference type="InterPro" id="IPR022742">
    <property type="entry name" value="Hydrolase_4"/>
</dbReference>
<dbReference type="Gene3D" id="3.40.50.1820">
    <property type="entry name" value="alpha/beta hydrolase"/>
    <property type="match status" value="1"/>
</dbReference>
<evidence type="ECO:0000259" key="2">
    <source>
        <dbReference type="Pfam" id="PF12146"/>
    </source>
</evidence>
<gene>
    <name evidence="3" type="ORF">FCM35_KLT08305</name>
</gene>
<dbReference type="FunFam" id="3.40.50.1820:FF:000054">
    <property type="entry name" value="Alpha/beta-Hydrolases superfamily protein"/>
    <property type="match status" value="1"/>
</dbReference>
<dbReference type="Proteomes" id="UP000623129">
    <property type="component" value="Unassembled WGS sequence"/>
</dbReference>
<proteinExistence type="predicted"/>
<feature type="region of interest" description="Disordered" evidence="1">
    <location>
        <begin position="55"/>
        <end position="74"/>
    </location>
</feature>
<feature type="compositionally biased region" description="Basic residues" evidence="1">
    <location>
        <begin position="65"/>
        <end position="74"/>
    </location>
</feature>
<dbReference type="AlphaFoldDB" id="A0A833QJ50"/>
<evidence type="ECO:0000256" key="1">
    <source>
        <dbReference type="SAM" id="MobiDB-lite"/>
    </source>
</evidence>
<evidence type="ECO:0000313" key="3">
    <source>
        <dbReference type="EMBL" id="KAF3326675.1"/>
    </source>
</evidence>
<protein>
    <submittedName>
        <fullName evidence="3">Caffeoylshikimate esterase</fullName>
    </submittedName>
</protein>
<evidence type="ECO:0000313" key="4">
    <source>
        <dbReference type="Proteomes" id="UP000623129"/>
    </source>
</evidence>
<name>A0A833QJ50_9POAL</name>
<dbReference type="SUPFAM" id="SSF53474">
    <property type="entry name" value="alpha/beta-Hydrolases"/>
    <property type="match status" value="1"/>
</dbReference>
<organism evidence="3 4">
    <name type="scientific">Carex littledalei</name>
    <dbReference type="NCBI Taxonomy" id="544730"/>
    <lineage>
        <taxon>Eukaryota</taxon>
        <taxon>Viridiplantae</taxon>
        <taxon>Streptophyta</taxon>
        <taxon>Embryophyta</taxon>
        <taxon>Tracheophyta</taxon>
        <taxon>Spermatophyta</taxon>
        <taxon>Magnoliopsida</taxon>
        <taxon>Liliopsida</taxon>
        <taxon>Poales</taxon>
        <taxon>Cyperaceae</taxon>
        <taxon>Cyperoideae</taxon>
        <taxon>Cariceae</taxon>
        <taxon>Carex</taxon>
        <taxon>Carex subgen. Euthyceras</taxon>
    </lineage>
</organism>
<dbReference type="Pfam" id="PF12146">
    <property type="entry name" value="Hydrolase_4"/>
    <property type="match status" value="1"/>
</dbReference>
<accession>A0A833QJ50</accession>
<dbReference type="InterPro" id="IPR000073">
    <property type="entry name" value="AB_hydrolase_1"/>
</dbReference>
<dbReference type="InterPro" id="IPR029058">
    <property type="entry name" value="AB_hydrolase_fold"/>
</dbReference>
<feature type="domain" description="Serine aminopeptidase S33" evidence="2">
    <location>
        <begin position="152"/>
        <end position="393"/>
    </location>
</feature>
<dbReference type="EMBL" id="SWLB01000018">
    <property type="protein sequence ID" value="KAF3326675.1"/>
    <property type="molecule type" value="Genomic_DNA"/>
</dbReference>
<keyword evidence="4" id="KW-1185">Reference proteome</keyword>
<sequence>MAISLRLQYSCLIQHPPPNSTRRSLIGQSSLLAPPPSRLTWQSARRSGVIVANNTATSRESNGKNSKKKKKIKKGKLEGVSEELNLLASQSLDWAPTRRRVRTAFLEVQKNLDHVLFKMAPNDIQMEETYETNSKGVEIFWKSWLPPVGISRKAALFFCHGYGDTCTFFFEGIAKQIAHAGYAVYAMDYPGFGLSYGLHGYIPSFDGMVDHVIEQYNQIKGMKELQGLRHFLLGQSMGGAVALKAHLKRPADWDGVLLVAPMCKIAEDVTPPGPVLKGLSFLSVLMPEAKLFPQKDLGDLAFRDPSKLKIAEFNVISYSDQMRLRTAVELIKATQDIESKLDKVSSPLLILHGAADKVTDPHVSRYLYDKASTHDKTIKLYDEGCHSILAGEPDDRIAAVITDIISWLDSRSSAN</sequence>
<comment type="caution">
    <text evidence="3">The sequence shown here is derived from an EMBL/GenBank/DDBJ whole genome shotgun (WGS) entry which is preliminary data.</text>
</comment>